<dbReference type="InterPro" id="IPR036590">
    <property type="entry name" value="SRAP-like"/>
</dbReference>
<dbReference type="GO" id="GO:0003697">
    <property type="term" value="F:single-stranded DNA binding"/>
    <property type="evidence" value="ECO:0007669"/>
    <property type="project" value="InterPro"/>
</dbReference>
<evidence type="ECO:0000256" key="2">
    <source>
        <dbReference type="ARBA" id="ARBA00022670"/>
    </source>
</evidence>
<comment type="similarity">
    <text evidence="1 8">Belongs to the SOS response-associated peptidase family.</text>
</comment>
<proteinExistence type="inferred from homology"/>
<dbReference type="GO" id="GO:0006508">
    <property type="term" value="P:proteolysis"/>
    <property type="evidence" value="ECO:0007669"/>
    <property type="project" value="UniProtKB-KW"/>
</dbReference>
<dbReference type="GO" id="GO:0008233">
    <property type="term" value="F:peptidase activity"/>
    <property type="evidence" value="ECO:0007669"/>
    <property type="project" value="UniProtKB-KW"/>
</dbReference>
<dbReference type="Gene3D" id="3.90.1680.10">
    <property type="entry name" value="SOS response associated peptidase-like"/>
    <property type="match status" value="1"/>
</dbReference>
<evidence type="ECO:0000256" key="6">
    <source>
        <dbReference type="ARBA" id="ARBA00023125"/>
    </source>
</evidence>
<dbReference type="EC" id="3.4.-.-" evidence="8"/>
<evidence type="ECO:0000256" key="4">
    <source>
        <dbReference type="ARBA" id="ARBA00022801"/>
    </source>
</evidence>
<keyword evidence="2 8" id="KW-0645">Protease</keyword>
<dbReference type="Proteomes" id="UP000321578">
    <property type="component" value="Unassembled WGS sequence"/>
</dbReference>
<dbReference type="PANTHER" id="PTHR13604">
    <property type="entry name" value="DC12-RELATED"/>
    <property type="match status" value="1"/>
</dbReference>
<dbReference type="GO" id="GO:0106300">
    <property type="term" value="P:protein-DNA covalent cross-linking repair"/>
    <property type="evidence" value="ECO:0007669"/>
    <property type="project" value="InterPro"/>
</dbReference>
<name>A0A5C6ZKS2_9FLAO</name>
<organism evidence="9 10">
    <name type="scientific">Subsaximicrobium wynnwilliamsii</name>
    <dbReference type="NCBI Taxonomy" id="291179"/>
    <lineage>
        <taxon>Bacteria</taxon>
        <taxon>Pseudomonadati</taxon>
        <taxon>Bacteroidota</taxon>
        <taxon>Flavobacteriia</taxon>
        <taxon>Flavobacteriales</taxon>
        <taxon>Flavobacteriaceae</taxon>
        <taxon>Subsaximicrobium</taxon>
    </lineage>
</organism>
<dbReference type="EMBL" id="VORO01000002">
    <property type="protein sequence ID" value="TXD90837.1"/>
    <property type="molecule type" value="Genomic_DNA"/>
</dbReference>
<keyword evidence="6" id="KW-0238">DNA-binding</keyword>
<evidence type="ECO:0000256" key="7">
    <source>
        <dbReference type="ARBA" id="ARBA00023239"/>
    </source>
</evidence>
<dbReference type="PANTHER" id="PTHR13604:SF0">
    <property type="entry name" value="ABASIC SITE PROCESSING PROTEIN HMCES"/>
    <property type="match status" value="1"/>
</dbReference>
<dbReference type="OrthoDB" id="9782620at2"/>
<keyword evidence="10" id="KW-1185">Reference proteome</keyword>
<protein>
    <recommendedName>
        <fullName evidence="8">Abasic site processing protein</fullName>
        <ecNumber evidence="8">3.4.-.-</ecNumber>
    </recommendedName>
</protein>
<evidence type="ECO:0000256" key="1">
    <source>
        <dbReference type="ARBA" id="ARBA00008136"/>
    </source>
</evidence>
<dbReference type="Pfam" id="PF02586">
    <property type="entry name" value="SRAP"/>
    <property type="match status" value="1"/>
</dbReference>
<accession>A0A5C6ZKS2</accession>
<keyword evidence="4 8" id="KW-0378">Hydrolase</keyword>
<evidence type="ECO:0000256" key="8">
    <source>
        <dbReference type="RuleBase" id="RU364100"/>
    </source>
</evidence>
<keyword evidence="7" id="KW-0456">Lyase</keyword>
<gene>
    <name evidence="9" type="ORF">ESY86_02440</name>
</gene>
<keyword evidence="3" id="KW-0227">DNA damage</keyword>
<dbReference type="SUPFAM" id="SSF143081">
    <property type="entry name" value="BB1717-like"/>
    <property type="match status" value="1"/>
</dbReference>
<dbReference type="GO" id="GO:0016829">
    <property type="term" value="F:lyase activity"/>
    <property type="evidence" value="ECO:0007669"/>
    <property type="project" value="UniProtKB-KW"/>
</dbReference>
<evidence type="ECO:0000313" key="9">
    <source>
        <dbReference type="EMBL" id="TXD90837.1"/>
    </source>
</evidence>
<evidence type="ECO:0000256" key="3">
    <source>
        <dbReference type="ARBA" id="ARBA00022763"/>
    </source>
</evidence>
<dbReference type="InterPro" id="IPR003738">
    <property type="entry name" value="SRAP"/>
</dbReference>
<dbReference type="RefSeq" id="WP_147084939.1">
    <property type="nucleotide sequence ID" value="NZ_VORM01000001.1"/>
</dbReference>
<keyword evidence="5" id="KW-0190">Covalent protein-DNA linkage</keyword>
<reference evidence="9 10" key="1">
    <citation type="submission" date="2019-08" db="EMBL/GenBank/DDBJ databases">
        <title>Genomes of Subsaximicrobium wynnwilliamsii strains.</title>
        <authorList>
            <person name="Bowman J.P."/>
        </authorList>
    </citation>
    <scope>NUCLEOTIDE SEQUENCE [LARGE SCALE GENOMIC DNA]</scope>
    <source>
        <strain evidence="9 10">2-80-2</strain>
    </source>
</reference>
<evidence type="ECO:0000313" key="10">
    <source>
        <dbReference type="Proteomes" id="UP000321578"/>
    </source>
</evidence>
<evidence type="ECO:0000256" key="5">
    <source>
        <dbReference type="ARBA" id="ARBA00023124"/>
    </source>
</evidence>
<comment type="caution">
    <text evidence="9">The sequence shown here is derived from an EMBL/GenBank/DDBJ whole genome shotgun (WGS) entry which is preliminary data.</text>
</comment>
<sequence length="245" mass="28215">MCFHTSIALPLKKTERRFKVKLHDEQLRAQFSKAQYHLNGFAHPNVLLIPQEKSNVLAPGIWGIVPQDKLANEIKAYQKEAVKFGGGLNARSEKLFEHFVYRESAMTRRCIIPVSGFFEPHTHKRKKYPFYIHQKNKEPMALAGIYTVIENYVTFAILTKSASPLFEKIHNLKKRQPLILDEVQTHNWLSSDLTETDVKTIVGFNFPESQLEAYSVSKTLFSPKTDSNIESITDKVVYDELLSFQ</sequence>
<dbReference type="AlphaFoldDB" id="A0A5C6ZKS2"/>